<evidence type="ECO:0000313" key="2">
    <source>
        <dbReference type="EMBL" id="KHN98896.1"/>
    </source>
</evidence>
<feature type="region of interest" description="Disordered" evidence="1">
    <location>
        <begin position="768"/>
        <end position="787"/>
    </location>
</feature>
<comment type="caution">
    <text evidence="2">The sequence shown here is derived from an EMBL/GenBank/DDBJ whole genome shotgun (WGS) entry which is preliminary data.</text>
</comment>
<feature type="compositionally biased region" description="Acidic residues" evidence="1">
    <location>
        <begin position="18"/>
        <end position="30"/>
    </location>
</feature>
<feature type="region of interest" description="Disordered" evidence="1">
    <location>
        <begin position="1"/>
        <end position="30"/>
    </location>
</feature>
<dbReference type="EMBL" id="AZHE01000006">
    <property type="protein sequence ID" value="KHN98896.1"/>
    <property type="molecule type" value="Genomic_DNA"/>
</dbReference>
<dbReference type="OrthoDB" id="4939997at2759"/>
<reference evidence="2 3" key="1">
    <citation type="journal article" date="2014" name="Proc. Natl. Acad. Sci. U.S.A.">
        <title>Trajectory and genomic determinants of fungal-pathogen speciation and host adaptation.</title>
        <authorList>
            <person name="Hu X."/>
            <person name="Xiao G."/>
            <person name="Zheng P."/>
            <person name="Shang Y."/>
            <person name="Su Y."/>
            <person name="Zhang X."/>
            <person name="Liu X."/>
            <person name="Zhan S."/>
            <person name="St Leger R.J."/>
            <person name="Wang C."/>
        </authorList>
    </citation>
    <scope>NUCLEOTIDE SEQUENCE [LARGE SCALE GENOMIC DNA]</scope>
    <source>
        <strain evidence="2 3">ARSEF 1941</strain>
    </source>
</reference>
<dbReference type="Proteomes" id="UP000030816">
    <property type="component" value="Unassembled WGS sequence"/>
</dbReference>
<evidence type="ECO:0000256" key="1">
    <source>
        <dbReference type="SAM" id="MobiDB-lite"/>
    </source>
</evidence>
<dbReference type="GeneID" id="63737813"/>
<sequence>MDLDLGPGEEQQQQQQQPEEEDLDLTEEQEREALGQWAPFQSRVWERFRISESRLESLIDGGLDALQRSHAYIYQMLQSSYPRLLAVLRLFAKFKITVSSCFDRPSSDRSGALKARAGLGRDQRLADFCKALYRQGPDNNRLSLACQRDVLNQVQRAPDDATNDELQVAVESVACFPDNPLVHKQCKHGVSNFFRNDWSGSRSDVGRVCNAPGVPSASDKARTAGNMYQLAPSGEQHPTLFERVAGAVRQKFGIDKGQLEALLSSGLEALPSANKPLFDFLKLTFPNVAAIIARLAHGGRSLASCFLKTTGKGPRTKARAEQVLDETEEDCVRLFAAPNKQLPDYVFVGTHLPPEYVKKQGGLLPEQVYQSVRTPTDSRGFGEAVADVSLGLPTSSTSPGKAITDEKKLREIARRALLVRLVFGEAAHDADKQASVAYKNKVNPKQQPPSWVYVIKTTPNIIVSGKSGLAMAGLRWGQVFRYAPVPPGYKMPTITRAHDQRRLTRQFQKLLDSNESHFMANPDYHGFDAFTAGRGPLDLGNSTAVVEFMNNNGQAVSWTGSFPLFEPAKQPKSKAVKPARGLRWWEKLGHWFTEHALAITLITSAVIELIPVVGEVVGPIISASAIAAEAASAGTELAVFAGERSCTDWRILLGGAKVKVERCWWGHVHLGQVYVTPYGTEDGGAGSLRMWGADFWIHQTEGPVAGAGGPSTAVTIAGTPKLDITNEAEDAVALDAHTKSRLDEAATRHTGGAVDVAFYNGGEVASLGNGLHGGDGRDPFYAKGETS</sequence>
<protein>
    <submittedName>
        <fullName evidence="2">Uncharacterized protein</fullName>
    </submittedName>
</protein>
<proteinExistence type="predicted"/>
<keyword evidence="3" id="KW-1185">Reference proteome</keyword>
<dbReference type="STRING" id="1081103.A0A0B2WS40"/>
<dbReference type="RefSeq" id="XP_040679962.1">
    <property type="nucleotide sequence ID" value="XM_040822157.1"/>
</dbReference>
<name>A0A0B2WS40_METAS</name>
<organism evidence="2 3">
    <name type="scientific">Metarhizium album (strain ARSEF 1941)</name>
    <dbReference type="NCBI Taxonomy" id="1081103"/>
    <lineage>
        <taxon>Eukaryota</taxon>
        <taxon>Fungi</taxon>
        <taxon>Dikarya</taxon>
        <taxon>Ascomycota</taxon>
        <taxon>Pezizomycotina</taxon>
        <taxon>Sordariomycetes</taxon>
        <taxon>Hypocreomycetidae</taxon>
        <taxon>Hypocreales</taxon>
        <taxon>Clavicipitaceae</taxon>
        <taxon>Metarhizium</taxon>
    </lineage>
</organism>
<dbReference type="HOGENOM" id="CLU_356425_0_0_1"/>
<feature type="compositionally biased region" description="Basic and acidic residues" evidence="1">
    <location>
        <begin position="774"/>
        <end position="787"/>
    </location>
</feature>
<gene>
    <name evidence="2" type="ORF">MAM_03358</name>
</gene>
<accession>A0A0B2WS40</accession>
<dbReference type="AlphaFoldDB" id="A0A0B2WS40"/>
<dbReference type="Gene3D" id="3.90.210.10">
    <property type="entry name" value="Heat-Labile Enterotoxin, subunit A"/>
    <property type="match status" value="1"/>
</dbReference>
<feature type="compositionally biased region" description="Low complexity" evidence="1">
    <location>
        <begin position="1"/>
        <end position="17"/>
    </location>
</feature>
<evidence type="ECO:0000313" key="3">
    <source>
        <dbReference type="Proteomes" id="UP000030816"/>
    </source>
</evidence>